<dbReference type="NCBIfam" id="TIGR01865">
    <property type="entry name" value="cas_Csn1"/>
    <property type="match status" value="1"/>
</dbReference>
<dbReference type="HAMAP" id="MF_01480">
    <property type="entry name" value="Cas9"/>
    <property type="match status" value="1"/>
</dbReference>
<gene>
    <name evidence="12" type="primary">cas9</name>
    <name evidence="14" type="ORF">SAMN02927921_02234</name>
</gene>
<keyword evidence="15" id="KW-1185">Reference proteome</keyword>
<comment type="domain">
    <text evidence="12">Has 2 endonuclease domains. The discontinuous RuvC-like domain cleaves the target DNA noncomplementary to crRNA while the HNH nuclease domain cleaves the target DNA complementary to crRNA.</text>
</comment>
<reference evidence="14 15" key="1">
    <citation type="submission" date="2016-11" db="EMBL/GenBank/DDBJ databases">
        <authorList>
            <person name="Jaros S."/>
            <person name="Januszkiewicz K."/>
            <person name="Wedrychowicz H."/>
        </authorList>
    </citation>
    <scope>NUCLEOTIDE SEQUENCE [LARGE SCALE GENOMIC DNA]</scope>
    <source>
        <strain evidence="14 15">CGMCC 1.12145</strain>
    </source>
</reference>
<evidence type="ECO:0000259" key="13">
    <source>
        <dbReference type="PROSITE" id="PS51749"/>
    </source>
</evidence>
<dbReference type="InterPro" id="IPR003615">
    <property type="entry name" value="HNH_nuc"/>
</dbReference>
<evidence type="ECO:0000313" key="15">
    <source>
        <dbReference type="Proteomes" id="UP000182248"/>
    </source>
</evidence>
<dbReference type="GO" id="GO:0016787">
    <property type="term" value="F:hydrolase activity"/>
    <property type="evidence" value="ECO:0007669"/>
    <property type="project" value="UniProtKB-KW"/>
</dbReference>
<feature type="domain" description="HNH Cas9-type" evidence="13">
    <location>
        <begin position="804"/>
        <end position="975"/>
    </location>
</feature>
<evidence type="ECO:0000256" key="1">
    <source>
        <dbReference type="ARBA" id="ARBA00001946"/>
    </source>
</evidence>
<feature type="active site" description="Proton acceptor for HNH nuclease domain" evidence="12">
    <location>
        <position position="885"/>
    </location>
</feature>
<dbReference type="Gene3D" id="1.10.30.50">
    <property type="match status" value="1"/>
</dbReference>
<evidence type="ECO:0000256" key="9">
    <source>
        <dbReference type="ARBA" id="ARBA00023125"/>
    </source>
</evidence>
<evidence type="ECO:0000256" key="4">
    <source>
        <dbReference type="ARBA" id="ARBA00022759"/>
    </source>
</evidence>
<dbReference type="InterPro" id="IPR032239">
    <property type="entry name" value="Cas9-BH"/>
</dbReference>
<dbReference type="RefSeq" id="WP_072317452.1">
    <property type="nucleotide sequence ID" value="NZ_FPJE01000011.1"/>
</dbReference>
<dbReference type="GO" id="GO:0004519">
    <property type="term" value="F:endonuclease activity"/>
    <property type="evidence" value="ECO:0007669"/>
    <property type="project" value="UniProtKB-UniRule"/>
</dbReference>
<proteinExistence type="inferred from homology"/>
<dbReference type="InterPro" id="IPR028629">
    <property type="entry name" value="Cas9"/>
</dbReference>
<comment type="cofactor">
    <cofactor evidence="1">
        <name>Mg(2+)</name>
        <dbReference type="ChEBI" id="CHEBI:18420"/>
    </cofactor>
</comment>
<organism evidence="14 15">
    <name type="scientific">Sinomicrobium oceani</name>
    <dbReference type="NCBI Taxonomy" id="1150368"/>
    <lineage>
        <taxon>Bacteria</taxon>
        <taxon>Pseudomonadati</taxon>
        <taxon>Bacteroidota</taxon>
        <taxon>Flavobacteriia</taxon>
        <taxon>Flavobacteriales</taxon>
        <taxon>Flavobacteriaceae</taxon>
        <taxon>Sinomicrobium</taxon>
    </lineage>
</organism>
<dbReference type="GO" id="GO:0051607">
    <property type="term" value="P:defense response to virus"/>
    <property type="evidence" value="ECO:0007669"/>
    <property type="project" value="UniProtKB-UniRule"/>
</dbReference>
<keyword evidence="7 12" id="KW-0694">RNA-binding</keyword>
<keyword evidence="5 12" id="KW-0378">Hydrolase</keyword>
<evidence type="ECO:0000256" key="2">
    <source>
        <dbReference type="ARBA" id="ARBA00022722"/>
    </source>
</evidence>
<dbReference type="GO" id="GO:0046872">
    <property type="term" value="F:metal ion binding"/>
    <property type="evidence" value="ECO:0007669"/>
    <property type="project" value="UniProtKB-UniRule"/>
</dbReference>
<keyword evidence="10" id="KW-0464">Manganese</keyword>
<feature type="active site" description="For RuvC-like nuclease domain" evidence="12">
    <location>
        <position position="8"/>
    </location>
</feature>
<dbReference type="GO" id="GO:0003723">
    <property type="term" value="F:RNA binding"/>
    <property type="evidence" value="ECO:0007669"/>
    <property type="project" value="UniProtKB-UniRule"/>
</dbReference>
<sequence>MKTILGLDLGTNSVGWALVEQDLENKQGKILGMGSRIIPMSQDVLGDFGKGNSISQTAERTKYRSTRRLRERHLLRRERLHRILNVLGFLPEHYASQIDFGKRLGKFFEETEPKIAWKKNERDRFEFLFKDSFSEMVADFKVNGKEVKIPYDWTLYYLRKKALFYKLEKEELAWIILNFNQKRGYYQLRGEEEEENPNKSVEFYSLKIVDVTADEEPNKKGETWYSLVLENGWIYRRSSKTDLSDWKGKSRDFIVTTDLNDDGSVRTNKDGEEKRSFRAPKEDDWTLVKKKTESDLDKHIGRHKINTGIKGTIGTYVYDNLLQNPDQKIKGKLIRTIERKFYKDELKQILQKQIELQPELFSKDLYNDCVRELYRSNEAHRLQLSNRDFVHLFIDDIIFYQRPLKSQKSSIGNCALEFRIYRDKDGNEQTRYLKAIPKSNPFYQEFRVWQWLYNLKIYSREDDVDVTTQFIKGTKDKEEVFEFLMGQKEVDHIDVLTYFIEPLIKEKFPNAKGRSLKNEVSKKIEKYRWNYVYDPDKGESKKYPMNETGYEIRRRLNKVENISENFLTKEIEQHLWHLIYSVTDKIEFEKGLKSFAGKYGLTEASFVENFKKFKPFDSDYGRYSEKAIKKLLPLLRIGKYWNWDAIDKETKKRIDRIITGEYDEAIKDSVREKAIDLTEEIHFQGLQLWLAQYIVYDRHSEADIAGKWNSVDDLEDYLKDFKQHTLRNPIVEQVVTETLRVVKDIWIQFGKGTKDYFDEIHIELGRDLKNPADKRKRLSGIVSENENTNLRIKAILLELINDHSVENVRPYSPMQHEALKIYEDGVLNSGIEIPDEIEKISKKSEPTKAEIQRYKLWLEQKYKSPYTGRPIPMSKLFTSAYEIEHVIPQSRYFDDSFSNKVICEAEVNSMKDKQLGLEFIKNHHGQRIMTSSGEVEILSEVAYKSFVKEHYDKNHGKKNKLLLEEIPEKMIERQLNDTRYISKFVSGLLSNIVRAEKGDEGVNSKNIIPGNGKITGRLKQDWGLNDVWNDLILPRFERMNELTKSGDFTSWNGKHQKFLPTVPIELSKGFQKKRIDHRHHALDALVIACATRDHVNLLNNKHARSKERFDLQHKLRNTEKWKDNNGRERDKFTEFKKPWKSFTIDARNELEKIVVSFKQNLRVINKATNYYEKIVDGKKIKVEQKGVNLAIRKPIHKETVSGQVHLSRIKVPKGKILTATRKTLDTSFDSKSIDSITDTGIQKILINHLQKYDEPAAGIPLNNLSQRISKRRELIKSKKLIEHPELAFSPEGIEDMNKNIVQCNEGKPHHPILKVRVFETGSKFPVGFKGNKKDKYVEAAKGTNLFFAVYWDEKKQKRSYETIPLNIVIERQKQGLNSVPEMDEKGNKLVFHLSPNDLVYVPLEVRPDIVHTINTDDISQIQVSSIYKMVSSTGSECHFIHSNISTLIKSYDAKTKIGELGSLNKLEIMMNDSVRIKERCIKLKVDRLGNISKA</sequence>
<comment type="caution">
    <text evidence="12">Lacks conserved residue(s) required for the propagation of feature annotation.</text>
</comment>
<dbReference type="InterPro" id="IPR036397">
    <property type="entry name" value="RNaseH_sf"/>
</dbReference>
<dbReference type="Pfam" id="PF18541">
    <property type="entry name" value="RuvC_III"/>
    <property type="match status" value="1"/>
</dbReference>
<dbReference type="InterPro" id="IPR041383">
    <property type="entry name" value="RuvC_III"/>
</dbReference>
<protein>
    <recommendedName>
        <fullName evidence="12">CRISPR-associated endonuclease Cas9</fullName>
        <ecNumber evidence="12">3.1.-.-</ecNumber>
    </recommendedName>
</protein>
<evidence type="ECO:0000256" key="10">
    <source>
        <dbReference type="ARBA" id="ARBA00023211"/>
    </source>
</evidence>
<comment type="subunit">
    <text evidence="11 12">Monomer. Binds crRNA and tracrRNA.</text>
</comment>
<evidence type="ECO:0000256" key="8">
    <source>
        <dbReference type="ARBA" id="ARBA00023118"/>
    </source>
</evidence>
<name>A0A1K1Q446_9FLAO</name>
<evidence type="ECO:0000256" key="5">
    <source>
        <dbReference type="ARBA" id="ARBA00022801"/>
    </source>
</evidence>
<dbReference type="Pfam" id="PF13395">
    <property type="entry name" value="HNH_4"/>
    <property type="match status" value="1"/>
</dbReference>
<accession>A0A1K1Q446</accession>
<dbReference type="InterPro" id="IPR033114">
    <property type="entry name" value="HNH_CAS9"/>
</dbReference>
<keyword evidence="3" id="KW-0479">Metal-binding</keyword>
<evidence type="ECO:0000313" key="14">
    <source>
        <dbReference type="EMBL" id="SFW54459.1"/>
    </source>
</evidence>
<keyword evidence="6" id="KW-0460">Magnesium</keyword>
<keyword evidence="2 12" id="KW-0540">Nuclease</keyword>
<evidence type="ECO:0000256" key="6">
    <source>
        <dbReference type="ARBA" id="ARBA00022842"/>
    </source>
</evidence>
<evidence type="ECO:0000256" key="12">
    <source>
        <dbReference type="HAMAP-Rule" id="MF_01480"/>
    </source>
</evidence>
<keyword evidence="8 12" id="KW-0051">Antiviral defense</keyword>
<evidence type="ECO:0000256" key="3">
    <source>
        <dbReference type="ARBA" id="ARBA00022723"/>
    </source>
</evidence>
<dbReference type="GO" id="GO:0043571">
    <property type="term" value="P:maintenance of CRISPR repeat elements"/>
    <property type="evidence" value="ECO:0007669"/>
    <property type="project" value="UniProtKB-UniRule"/>
</dbReference>
<dbReference type="STRING" id="1150368.SAMN02927921_02234"/>
<dbReference type="Gene3D" id="3.30.420.10">
    <property type="entry name" value="Ribonuclease H-like superfamily/Ribonuclease H"/>
    <property type="match status" value="2"/>
</dbReference>
<keyword evidence="9 12" id="KW-0238">DNA-binding</keyword>
<dbReference type="EC" id="3.1.-.-" evidence="12"/>
<comment type="function">
    <text evidence="12">CRISPR (clustered regularly interspaced short palindromic repeat) is an adaptive immune system that provides protection against mobile genetic elements (viruses, transposable elements and conjugative plasmids). CRISPR clusters contain spacers, sequences complementary to antecedent mobile elements, and target invading nucleic acids. CRISPR clusters are transcribed and processed into CRISPR RNA (crRNA). In type II CRISPR systems correct processing of pre-crRNA requires a trans-encoded small RNA (tracrRNA), endogenous ribonuclease 3 (rnc) and this protein. The tracrRNA serves as a guide for ribonuclease 3-aided processing of pre-crRNA. Subsequently Cas9/crRNA/tracrRNA endonucleolytically cleaves linear or circular dsDNA target complementary to the spacer; Cas9 is inactive in the absence of the 2 guide RNAs (gRNA). Cas9 recognizes the protospacer adjacent motif (PAM) in the CRISPR repeat sequences to help distinguish self versus nonself, as targets within the bacterial CRISPR locus do not have PAMs. PAM recognition is also required for catalytic activity.</text>
</comment>
<dbReference type="EMBL" id="FPJE01000011">
    <property type="protein sequence ID" value="SFW54459.1"/>
    <property type="molecule type" value="Genomic_DNA"/>
</dbReference>
<comment type="similarity">
    <text evidence="12">Belongs to the CRISPR-associated Cas9 family.</text>
</comment>
<evidence type="ECO:0000256" key="7">
    <source>
        <dbReference type="ARBA" id="ARBA00022884"/>
    </source>
</evidence>
<dbReference type="PROSITE" id="PS51749">
    <property type="entry name" value="HNH_CAS9"/>
    <property type="match status" value="1"/>
</dbReference>
<keyword evidence="4 12" id="KW-0255">Endonuclease</keyword>
<dbReference type="Pfam" id="PF16593">
    <property type="entry name" value="Cas9-BH"/>
    <property type="match status" value="1"/>
</dbReference>
<dbReference type="GO" id="GO:0003677">
    <property type="term" value="F:DNA binding"/>
    <property type="evidence" value="ECO:0007669"/>
    <property type="project" value="UniProtKB-UniRule"/>
</dbReference>
<evidence type="ECO:0000256" key="11">
    <source>
        <dbReference type="ARBA" id="ARBA00046380"/>
    </source>
</evidence>
<dbReference type="OrthoDB" id="9777169at2"/>
<dbReference type="Proteomes" id="UP000182248">
    <property type="component" value="Unassembled WGS sequence"/>
</dbReference>